<dbReference type="CDD" id="cd07805">
    <property type="entry name" value="ASKHA_NBD_FGGY_CvXK-like"/>
    <property type="match status" value="1"/>
</dbReference>
<evidence type="ECO:0000259" key="5">
    <source>
        <dbReference type="Pfam" id="PF02782"/>
    </source>
</evidence>
<dbReference type="InterPro" id="IPR018484">
    <property type="entry name" value="FGGY_N"/>
</dbReference>
<evidence type="ECO:0000256" key="2">
    <source>
        <dbReference type="ARBA" id="ARBA00022679"/>
    </source>
</evidence>
<dbReference type="RefSeq" id="WP_154571679.1">
    <property type="nucleotide sequence ID" value="NZ_VUNB01000001.1"/>
</dbReference>
<accession>A0A6A8M4H2</accession>
<gene>
    <name evidence="6" type="ORF">FYJ66_01100</name>
</gene>
<feature type="domain" description="Carbohydrate kinase FGGY N-terminal" evidence="4">
    <location>
        <begin position="2"/>
        <end position="260"/>
    </location>
</feature>
<protein>
    <submittedName>
        <fullName evidence="6">Carbohydrate kinase</fullName>
    </submittedName>
</protein>
<dbReference type="GO" id="GO:0016301">
    <property type="term" value="F:kinase activity"/>
    <property type="evidence" value="ECO:0007669"/>
    <property type="project" value="UniProtKB-KW"/>
</dbReference>
<sequence length="529" mass="58599">MYILAYDIGTTGVKTCLFSIDSSIGLKASATRGYKLYTMENGGVEQDGDEWWDAMCQSTREVMDKSGVAPDQVMGLSFCSQMQGMVLVDRDGIPVHRPMSYMDQRGSRELEDCFGHGIKIAGANAFKLLKSLRICKAASLSAKDPVWKYKWIENNEPDNFARAYKWLDVKEYLICRCTGSFVMTEDSAFATMLYDTRPGREGWSSDLCSLYGVKKEHLPEIISSSDVAGRLRKEAADQLGLEEGIKVFGGGGDAPLTAVGAGATEVGSTHIYTGTSGWVSTVVDTQKLDVNKMIASIVGAQKGRFNYFAEMETAGKCLEWVKNHLALDEIGVFLEKKDITCGYEGKYKSLYDYLMETIEKAEPGCGGVIFTPWLHGNRCPFEDPAAAGMFFNITLETGKTELIRAVVEGICYHQRWMLECEKEKVQISQTVRFVGGGALSDVTGQLLADITGHHIEIVEDPQNVGAIGAAAVAALGLGLISDLDQIRKLIKVRSSFTPDMEKKQIYDRNYQVFKRLYETNMKNFRDMNI</sequence>
<dbReference type="Pfam" id="PF02782">
    <property type="entry name" value="FGGY_C"/>
    <property type="match status" value="1"/>
</dbReference>
<keyword evidence="2" id="KW-0808">Transferase</keyword>
<dbReference type="PIRSF" id="PIRSF000538">
    <property type="entry name" value="GlpK"/>
    <property type="match status" value="1"/>
</dbReference>
<dbReference type="Gene3D" id="3.30.420.40">
    <property type="match status" value="2"/>
</dbReference>
<dbReference type="InterPro" id="IPR000577">
    <property type="entry name" value="Carb_kinase_FGGY"/>
</dbReference>
<keyword evidence="3 6" id="KW-0418">Kinase</keyword>
<dbReference type="SUPFAM" id="SSF53067">
    <property type="entry name" value="Actin-like ATPase domain"/>
    <property type="match status" value="2"/>
</dbReference>
<evidence type="ECO:0000313" key="6">
    <source>
        <dbReference type="EMBL" id="MST68205.1"/>
    </source>
</evidence>
<comment type="caution">
    <text evidence="6">The sequence shown here is derived from an EMBL/GenBank/DDBJ whole genome shotgun (WGS) entry which is preliminary data.</text>
</comment>
<organism evidence="6">
    <name type="scientific">Baileyella intestinalis</name>
    <dbReference type="NCBI Taxonomy" id="2606709"/>
    <lineage>
        <taxon>Bacteria</taxon>
        <taxon>Bacillati</taxon>
        <taxon>Bacillota</taxon>
        <taxon>Clostridia</taxon>
        <taxon>Peptostreptococcales</taxon>
        <taxon>Anaerovoracaceae</taxon>
        <taxon>Baileyella</taxon>
    </lineage>
</organism>
<dbReference type="Pfam" id="PF00370">
    <property type="entry name" value="FGGY_N"/>
    <property type="match status" value="1"/>
</dbReference>
<dbReference type="InterPro" id="IPR050406">
    <property type="entry name" value="FGGY_Carb_Kinase"/>
</dbReference>
<evidence type="ECO:0000259" key="4">
    <source>
        <dbReference type="Pfam" id="PF00370"/>
    </source>
</evidence>
<dbReference type="AlphaFoldDB" id="A0A6A8M4H2"/>
<dbReference type="GO" id="GO:0005975">
    <property type="term" value="P:carbohydrate metabolic process"/>
    <property type="evidence" value="ECO:0007669"/>
    <property type="project" value="InterPro"/>
</dbReference>
<dbReference type="InterPro" id="IPR018485">
    <property type="entry name" value="FGGY_C"/>
</dbReference>
<dbReference type="EMBL" id="VUNB01000001">
    <property type="protein sequence ID" value="MST68205.1"/>
    <property type="molecule type" value="Genomic_DNA"/>
</dbReference>
<dbReference type="PANTHER" id="PTHR43095">
    <property type="entry name" value="SUGAR KINASE"/>
    <property type="match status" value="1"/>
</dbReference>
<feature type="domain" description="Carbohydrate kinase FGGY C-terminal" evidence="5">
    <location>
        <begin position="272"/>
        <end position="475"/>
    </location>
</feature>
<name>A0A6A8M4H2_9FIRM</name>
<evidence type="ECO:0000256" key="1">
    <source>
        <dbReference type="ARBA" id="ARBA00009156"/>
    </source>
</evidence>
<reference evidence="6" key="1">
    <citation type="submission" date="2019-09" db="EMBL/GenBank/DDBJ databases">
        <title>In-depth cultivation of the pig gut microbiome towards novel bacterial diversity and tailored functional studies.</title>
        <authorList>
            <person name="Wylensek D."/>
            <person name="Hitch T.C.A."/>
            <person name="Clavel T."/>
        </authorList>
    </citation>
    <scope>NUCLEOTIDE SEQUENCE</scope>
    <source>
        <strain evidence="6">RF-744-FAT-WT-3</strain>
    </source>
</reference>
<comment type="similarity">
    <text evidence="1">Belongs to the FGGY kinase family.</text>
</comment>
<dbReference type="InterPro" id="IPR043129">
    <property type="entry name" value="ATPase_NBD"/>
</dbReference>
<dbReference type="PANTHER" id="PTHR43095:SF5">
    <property type="entry name" value="XYLULOSE KINASE"/>
    <property type="match status" value="1"/>
</dbReference>
<proteinExistence type="inferred from homology"/>
<evidence type="ECO:0000256" key="3">
    <source>
        <dbReference type="ARBA" id="ARBA00022777"/>
    </source>
</evidence>